<dbReference type="SMART" id="SM00854">
    <property type="entry name" value="PGA_cap"/>
    <property type="match status" value="1"/>
</dbReference>
<dbReference type="EC" id="3.1.-.-" evidence="4"/>
<evidence type="ECO:0000256" key="2">
    <source>
        <dbReference type="SAM" id="Phobius"/>
    </source>
</evidence>
<dbReference type="PANTHER" id="PTHR33393:SF12">
    <property type="entry name" value="CAPSULE BIOSYNTHESIS PROTEIN CAPA"/>
    <property type="match status" value="1"/>
</dbReference>
<dbReference type="RefSeq" id="WP_324620209.1">
    <property type="nucleotide sequence ID" value="NZ_JAYKOT010000003.1"/>
</dbReference>
<dbReference type="Pfam" id="PF09587">
    <property type="entry name" value="PGA_cap"/>
    <property type="match status" value="1"/>
</dbReference>
<proteinExistence type="inferred from homology"/>
<name>A0AAW9MZY6_9FIRM</name>
<dbReference type="AlphaFoldDB" id="A0AAW9MZY6"/>
<dbReference type="SUPFAM" id="SSF56300">
    <property type="entry name" value="Metallo-dependent phosphatases"/>
    <property type="match status" value="1"/>
</dbReference>
<dbReference type="Gene3D" id="3.60.21.10">
    <property type="match status" value="1"/>
</dbReference>
<keyword evidence="2" id="KW-1133">Transmembrane helix</keyword>
<evidence type="ECO:0000259" key="3">
    <source>
        <dbReference type="SMART" id="SM00854"/>
    </source>
</evidence>
<evidence type="ECO:0000313" key="5">
    <source>
        <dbReference type="Proteomes" id="UP001357733"/>
    </source>
</evidence>
<feature type="transmembrane region" description="Helical" evidence="2">
    <location>
        <begin position="12"/>
        <end position="32"/>
    </location>
</feature>
<dbReference type="GO" id="GO:0016787">
    <property type="term" value="F:hydrolase activity"/>
    <property type="evidence" value="ECO:0007669"/>
    <property type="project" value="UniProtKB-KW"/>
</dbReference>
<dbReference type="CDD" id="cd07381">
    <property type="entry name" value="MPP_CapA"/>
    <property type="match status" value="1"/>
</dbReference>
<organism evidence="4 5">
    <name type="scientific">Citroniella saccharovorans</name>
    <dbReference type="NCBI Taxonomy" id="2053367"/>
    <lineage>
        <taxon>Bacteria</taxon>
        <taxon>Bacillati</taxon>
        <taxon>Bacillota</taxon>
        <taxon>Tissierellia</taxon>
        <taxon>Tissierellales</taxon>
        <taxon>Peptoniphilaceae</taxon>
        <taxon>Citroniella</taxon>
    </lineage>
</organism>
<dbReference type="InterPro" id="IPR029052">
    <property type="entry name" value="Metallo-depent_PP-like"/>
</dbReference>
<comment type="caution">
    <text evidence="4">The sequence shown here is derived from an EMBL/GenBank/DDBJ whole genome shotgun (WGS) entry which is preliminary data.</text>
</comment>
<dbReference type="PANTHER" id="PTHR33393">
    <property type="entry name" value="POLYGLUTAMINE SYNTHESIS ACCESSORY PROTEIN RV0574C-RELATED"/>
    <property type="match status" value="1"/>
</dbReference>
<gene>
    <name evidence="4" type="ORF">VLK81_08620</name>
</gene>
<comment type="similarity">
    <text evidence="1">Belongs to the CapA family.</text>
</comment>
<sequence length="396" mass="45701">MKKRKKYRINYIKFFISLTIFILVISISVITIKKLVNKSVENKKKIYLNELQQNEKDYKSVTLTFAGDAVYHMDIINSAYNNATGEYDFTSNFKTIKHLFEGSDINVITYDGTMVPDLYPISAYPKFNGPFEICNAFNYLGINLVNLGTNHSLDYGREGLLKTIDAFNERGLSTIGTSKREKDRIRYFKVKGIKFAFISYSEFLNNNEKEIPENEPFLVVKPSKEIIEKELKEAKEKSDFIVVLMHWGTEYMEDLTINEKDFSEILFENGADLVIGSHPHVLQKAKVVSGYGDDKFICYSLGNFISNQRIETLDNFNTEFGAVARFKVSINDDKAVLKEASYVPIWVNSYKDKNQNQRYEVIDTINYSNKKDKLSNETIDRIDRAREKALEILEGD</sequence>
<evidence type="ECO:0000313" key="4">
    <source>
        <dbReference type="EMBL" id="MEB3430049.1"/>
    </source>
</evidence>
<dbReference type="InterPro" id="IPR052169">
    <property type="entry name" value="CW_Biosynth-Accessory"/>
</dbReference>
<evidence type="ECO:0000256" key="1">
    <source>
        <dbReference type="ARBA" id="ARBA00005662"/>
    </source>
</evidence>
<accession>A0AAW9MZY6</accession>
<feature type="domain" description="Capsule synthesis protein CapA" evidence="3">
    <location>
        <begin position="62"/>
        <end position="308"/>
    </location>
</feature>
<dbReference type="Proteomes" id="UP001357733">
    <property type="component" value="Unassembled WGS sequence"/>
</dbReference>
<reference evidence="4 5" key="1">
    <citation type="submission" date="2024-01" db="EMBL/GenBank/DDBJ databases">
        <title>Complete genome sequence of Citroniella saccharovorans strain M6.X9, isolated from human fecal sample.</title>
        <authorList>
            <person name="Cheng G."/>
            <person name="Westerholm M."/>
            <person name="Schnurer A."/>
        </authorList>
    </citation>
    <scope>NUCLEOTIDE SEQUENCE [LARGE SCALE GENOMIC DNA]</scope>
    <source>
        <strain evidence="4 5">DSM 29873</strain>
    </source>
</reference>
<keyword evidence="2" id="KW-0472">Membrane</keyword>
<keyword evidence="4" id="KW-0378">Hydrolase</keyword>
<keyword evidence="5" id="KW-1185">Reference proteome</keyword>
<dbReference type="InterPro" id="IPR019079">
    <property type="entry name" value="Capsule_synth_CapA"/>
</dbReference>
<protein>
    <submittedName>
        <fullName evidence="4">CapA family protein</fullName>
        <ecNumber evidence="4">3.1.-.-</ecNumber>
    </submittedName>
</protein>
<dbReference type="EMBL" id="JAYKOT010000003">
    <property type="protein sequence ID" value="MEB3430049.1"/>
    <property type="molecule type" value="Genomic_DNA"/>
</dbReference>
<keyword evidence="2" id="KW-0812">Transmembrane</keyword>